<feature type="compositionally biased region" description="Basic and acidic residues" evidence="1">
    <location>
        <begin position="33"/>
        <end position="53"/>
    </location>
</feature>
<evidence type="ECO:0000256" key="2">
    <source>
        <dbReference type="SAM" id="SignalP"/>
    </source>
</evidence>
<feature type="chain" id="PRO_5002175784" evidence="2">
    <location>
        <begin position="17"/>
        <end position="126"/>
    </location>
</feature>
<dbReference type="HOGENOM" id="CLU_1982404_0_0_1"/>
<keyword evidence="4" id="KW-1185">Reference proteome</keyword>
<reference evidence="4" key="2">
    <citation type="submission" date="2015-01" db="EMBL/GenBank/DDBJ databases">
        <title>Evolutionary Origins and Diversification of the Mycorrhizal Mutualists.</title>
        <authorList>
            <consortium name="DOE Joint Genome Institute"/>
            <consortium name="Mycorrhizal Genomics Consortium"/>
            <person name="Kohler A."/>
            <person name="Kuo A."/>
            <person name="Nagy L.G."/>
            <person name="Floudas D."/>
            <person name="Copeland A."/>
            <person name="Barry K.W."/>
            <person name="Cichocki N."/>
            <person name="Veneault-Fourrey C."/>
            <person name="LaButti K."/>
            <person name="Lindquist E.A."/>
            <person name="Lipzen A."/>
            <person name="Lundell T."/>
            <person name="Morin E."/>
            <person name="Murat C."/>
            <person name="Riley R."/>
            <person name="Ohm R."/>
            <person name="Sun H."/>
            <person name="Tunlid A."/>
            <person name="Henrissat B."/>
            <person name="Grigoriev I.V."/>
            <person name="Hibbett D.S."/>
            <person name="Martin F."/>
        </authorList>
    </citation>
    <scope>NUCLEOTIDE SEQUENCE [LARGE SCALE GENOMIC DNA]</scope>
    <source>
        <strain evidence="4">F 1598</strain>
    </source>
</reference>
<sequence>MPLLLLLFHALTPKLAKVATQLHRKFWGKSMKKEEQQWHDSQMSEDHRSRAQGEDNSVTEDANVTEIVNVDKDNDIIEGCYALDTGIRGIGKIWIHADYIPVYDYLEKHYNGAAQVNLVPGAPSSY</sequence>
<proteinExistence type="predicted"/>
<dbReference type="Proteomes" id="UP000054166">
    <property type="component" value="Unassembled WGS sequence"/>
</dbReference>
<reference evidence="3 4" key="1">
    <citation type="submission" date="2014-04" db="EMBL/GenBank/DDBJ databases">
        <authorList>
            <consortium name="DOE Joint Genome Institute"/>
            <person name="Kuo A."/>
            <person name="Tarkka M."/>
            <person name="Buscot F."/>
            <person name="Kohler A."/>
            <person name="Nagy L.G."/>
            <person name="Floudas D."/>
            <person name="Copeland A."/>
            <person name="Barry K.W."/>
            <person name="Cichocki N."/>
            <person name="Veneault-Fourrey C."/>
            <person name="LaButti K."/>
            <person name="Lindquist E.A."/>
            <person name="Lipzen A."/>
            <person name="Lundell T."/>
            <person name="Morin E."/>
            <person name="Murat C."/>
            <person name="Sun H."/>
            <person name="Tunlid A."/>
            <person name="Henrissat B."/>
            <person name="Grigoriev I.V."/>
            <person name="Hibbett D.S."/>
            <person name="Martin F."/>
            <person name="Nordberg H.P."/>
            <person name="Cantor M.N."/>
            <person name="Hua S.X."/>
        </authorList>
    </citation>
    <scope>NUCLEOTIDE SEQUENCE [LARGE SCALE GENOMIC DNA]</scope>
    <source>
        <strain evidence="3 4">F 1598</strain>
    </source>
</reference>
<evidence type="ECO:0000313" key="3">
    <source>
        <dbReference type="EMBL" id="KIM80022.1"/>
    </source>
</evidence>
<organism evidence="3 4">
    <name type="scientific">Piloderma croceum (strain F 1598)</name>
    <dbReference type="NCBI Taxonomy" id="765440"/>
    <lineage>
        <taxon>Eukaryota</taxon>
        <taxon>Fungi</taxon>
        <taxon>Dikarya</taxon>
        <taxon>Basidiomycota</taxon>
        <taxon>Agaricomycotina</taxon>
        <taxon>Agaricomycetes</taxon>
        <taxon>Agaricomycetidae</taxon>
        <taxon>Atheliales</taxon>
        <taxon>Atheliaceae</taxon>
        <taxon>Piloderma</taxon>
    </lineage>
</organism>
<name>A0A0C3BRQ9_PILCF</name>
<keyword evidence="2" id="KW-0732">Signal</keyword>
<feature type="signal peptide" evidence="2">
    <location>
        <begin position="1"/>
        <end position="16"/>
    </location>
</feature>
<protein>
    <submittedName>
        <fullName evidence="3">Uncharacterized protein</fullName>
    </submittedName>
</protein>
<gene>
    <name evidence="3" type="ORF">PILCRDRAFT_9906</name>
</gene>
<dbReference type="InParanoid" id="A0A0C3BRQ9"/>
<dbReference type="AlphaFoldDB" id="A0A0C3BRQ9"/>
<dbReference type="EMBL" id="KN833006">
    <property type="protein sequence ID" value="KIM80022.1"/>
    <property type="molecule type" value="Genomic_DNA"/>
</dbReference>
<evidence type="ECO:0000313" key="4">
    <source>
        <dbReference type="Proteomes" id="UP000054166"/>
    </source>
</evidence>
<evidence type="ECO:0000256" key="1">
    <source>
        <dbReference type="SAM" id="MobiDB-lite"/>
    </source>
</evidence>
<accession>A0A0C3BRQ9</accession>
<feature type="region of interest" description="Disordered" evidence="1">
    <location>
        <begin position="33"/>
        <end position="62"/>
    </location>
</feature>
<dbReference type="OrthoDB" id="2340858at2759"/>